<accession>A0A642USX1</accession>
<organism evidence="2 3">
    <name type="scientific">Diutina rugosa</name>
    <name type="common">Yeast</name>
    <name type="synonym">Candida rugosa</name>
    <dbReference type="NCBI Taxonomy" id="5481"/>
    <lineage>
        <taxon>Eukaryota</taxon>
        <taxon>Fungi</taxon>
        <taxon>Dikarya</taxon>
        <taxon>Ascomycota</taxon>
        <taxon>Saccharomycotina</taxon>
        <taxon>Pichiomycetes</taxon>
        <taxon>Debaryomycetaceae</taxon>
        <taxon>Diutina</taxon>
    </lineage>
</organism>
<keyword evidence="3" id="KW-1185">Reference proteome</keyword>
<protein>
    <recommendedName>
        <fullName evidence="4">Opaque-phase-specific protein OP4</fullName>
    </recommendedName>
</protein>
<evidence type="ECO:0000313" key="2">
    <source>
        <dbReference type="EMBL" id="KAA8904906.1"/>
    </source>
</evidence>
<gene>
    <name evidence="2" type="ORF">DIURU_001742</name>
</gene>
<sequence length="309" mass="33018">MRFFTLLTAVSWSSLVCGLPSGPVSSGDPQLSGDTPIIDRVHPRDITSFTDVLALYRRDGMSDMIVSSLIPLLEPLLTTLTQSGVTPVVLDMSMANAEMMNFVADGVIWALEHDLIDFTDLFIALQRSGLIIDTLHLSVENPAVIQGLIRVASAYMALSTSDTQPTEFTAPPTGVAYSSETATTELTTREIDSLVNLLARESITMNQVLAAVSNSGLARQFVTHLMTTPELAEPAAAFVKRIVDSGAVSVTEVVQAFMRANIVPDLLREIMADTALIAQLGSTAMTLISSGMSSVVQLVANLLSGLMTQ</sequence>
<reference evidence="2 3" key="1">
    <citation type="submission" date="2019-07" db="EMBL/GenBank/DDBJ databases">
        <title>Genome assembly of two rare yeast pathogens: Diutina rugosa and Trichomonascus ciferrii.</title>
        <authorList>
            <person name="Mixao V."/>
            <person name="Saus E."/>
            <person name="Hansen A."/>
            <person name="Lass-Flor C."/>
            <person name="Gabaldon T."/>
        </authorList>
    </citation>
    <scope>NUCLEOTIDE SEQUENCE [LARGE SCALE GENOMIC DNA]</scope>
    <source>
        <strain evidence="2 3">CBS 613</strain>
    </source>
</reference>
<dbReference type="RefSeq" id="XP_034013421.1">
    <property type="nucleotide sequence ID" value="XM_034154319.1"/>
</dbReference>
<dbReference type="EMBL" id="SWFT01000051">
    <property type="protein sequence ID" value="KAA8904906.1"/>
    <property type="molecule type" value="Genomic_DNA"/>
</dbReference>
<name>A0A642USX1_DIURU</name>
<dbReference type="GeneID" id="54780395"/>
<evidence type="ECO:0000256" key="1">
    <source>
        <dbReference type="SAM" id="SignalP"/>
    </source>
</evidence>
<keyword evidence="1" id="KW-0732">Signal</keyword>
<evidence type="ECO:0000313" key="3">
    <source>
        <dbReference type="Proteomes" id="UP000449547"/>
    </source>
</evidence>
<feature type="chain" id="PRO_5024883633" description="Opaque-phase-specific protein OP4" evidence="1">
    <location>
        <begin position="19"/>
        <end position="309"/>
    </location>
</feature>
<evidence type="ECO:0008006" key="4">
    <source>
        <dbReference type="Google" id="ProtNLM"/>
    </source>
</evidence>
<dbReference type="OMA" id="QWVNITT"/>
<feature type="signal peptide" evidence="1">
    <location>
        <begin position="1"/>
        <end position="18"/>
    </location>
</feature>
<dbReference type="OrthoDB" id="4018855at2759"/>
<dbReference type="AlphaFoldDB" id="A0A642USX1"/>
<comment type="caution">
    <text evidence="2">The sequence shown here is derived from an EMBL/GenBank/DDBJ whole genome shotgun (WGS) entry which is preliminary data.</text>
</comment>
<proteinExistence type="predicted"/>
<dbReference type="Proteomes" id="UP000449547">
    <property type="component" value="Unassembled WGS sequence"/>
</dbReference>
<dbReference type="VEuPathDB" id="FungiDB:DIURU_001742"/>